<evidence type="ECO:0000313" key="5">
    <source>
        <dbReference type="Proteomes" id="UP000266272"/>
    </source>
</evidence>
<gene>
    <name evidence="4" type="ORF">TARUN_4358</name>
</gene>
<dbReference type="STRING" id="490622.A0A395NP86"/>
<dbReference type="PRINTS" id="PR00081">
    <property type="entry name" value="GDHRDH"/>
</dbReference>
<name>A0A395NP86_TRIAR</name>
<dbReference type="InterPro" id="IPR020904">
    <property type="entry name" value="Sc_DH/Rdtase_CS"/>
</dbReference>
<accession>A0A395NP86</accession>
<dbReference type="InterPro" id="IPR036291">
    <property type="entry name" value="NAD(P)-bd_dom_sf"/>
</dbReference>
<dbReference type="PROSITE" id="PS00061">
    <property type="entry name" value="ADH_SHORT"/>
    <property type="match status" value="1"/>
</dbReference>
<evidence type="ECO:0000256" key="1">
    <source>
        <dbReference type="ARBA" id="ARBA00006484"/>
    </source>
</evidence>
<keyword evidence="2" id="KW-0521">NADP</keyword>
<dbReference type="PANTHER" id="PTHR43618:SF2">
    <property type="entry name" value="CHAIN DEHYDROGENASE, PUTATIVE (AFU_ORTHOLOGUE AFUA_6G06930)-RELATED"/>
    <property type="match status" value="1"/>
</dbReference>
<dbReference type="OrthoDB" id="37659at2759"/>
<evidence type="ECO:0000256" key="2">
    <source>
        <dbReference type="ARBA" id="ARBA00022857"/>
    </source>
</evidence>
<dbReference type="InterPro" id="IPR002347">
    <property type="entry name" value="SDR_fam"/>
</dbReference>
<sequence>MPYSLKGRNVLVTGGSRKFAEEGANVAINYVSNEEAAQKIADSLEKEFSCKAFVIKGDAEKREDNVRLVQETVKNLGGLDIIVANAGWTKMSKFSDLHALTDDEWNKCWSVNVMSHLQLVQEAAPIFNANPEGGVFLSTSSVAGISNAGSSMAYSVTKAAGLHLMKTLAFTQGPKIRINAILPGLLLTEWGQRFGESVIEGIKDKATLRSETDLDDCADAFISAAKNTSMTGQQIVIDAGLIMGHP</sequence>
<dbReference type="PANTHER" id="PTHR43618">
    <property type="entry name" value="7-ALPHA-HYDROXYSTEROID DEHYDROGENASE"/>
    <property type="match status" value="1"/>
</dbReference>
<dbReference type="Gene3D" id="3.40.50.720">
    <property type="entry name" value="NAD(P)-binding Rossmann-like Domain"/>
    <property type="match status" value="1"/>
</dbReference>
<reference evidence="4 5" key="1">
    <citation type="journal article" date="2018" name="PLoS Pathog.">
        <title>Evolution of structural diversity of trichothecenes, a family of toxins produced by plant pathogenic and entomopathogenic fungi.</title>
        <authorList>
            <person name="Proctor R.H."/>
            <person name="McCormick S.P."/>
            <person name="Kim H.S."/>
            <person name="Cardoza R.E."/>
            <person name="Stanley A.M."/>
            <person name="Lindo L."/>
            <person name="Kelly A."/>
            <person name="Brown D.W."/>
            <person name="Lee T."/>
            <person name="Vaughan M.M."/>
            <person name="Alexander N.J."/>
            <person name="Busman M."/>
            <person name="Gutierrez S."/>
        </authorList>
    </citation>
    <scope>NUCLEOTIDE SEQUENCE [LARGE SCALE GENOMIC DNA]</scope>
    <source>
        <strain evidence="4 5">IBT 40837</strain>
    </source>
</reference>
<evidence type="ECO:0000313" key="4">
    <source>
        <dbReference type="EMBL" id="RFU77890.1"/>
    </source>
</evidence>
<dbReference type="EMBL" id="PXOA01000246">
    <property type="protein sequence ID" value="RFU77890.1"/>
    <property type="molecule type" value="Genomic_DNA"/>
</dbReference>
<keyword evidence="3" id="KW-0560">Oxidoreductase</keyword>
<protein>
    <submittedName>
        <fullName evidence="4">Uncharacterized protein</fullName>
    </submittedName>
</protein>
<dbReference type="GO" id="GO:0016491">
    <property type="term" value="F:oxidoreductase activity"/>
    <property type="evidence" value="ECO:0007669"/>
    <property type="project" value="UniProtKB-KW"/>
</dbReference>
<proteinExistence type="inferred from homology"/>
<keyword evidence="5" id="KW-1185">Reference proteome</keyword>
<dbReference type="CDD" id="cd05233">
    <property type="entry name" value="SDR_c"/>
    <property type="match status" value="1"/>
</dbReference>
<dbReference type="Proteomes" id="UP000266272">
    <property type="component" value="Unassembled WGS sequence"/>
</dbReference>
<comment type="similarity">
    <text evidence="1">Belongs to the short-chain dehydrogenases/reductases (SDR) family.</text>
</comment>
<dbReference type="Pfam" id="PF13561">
    <property type="entry name" value="adh_short_C2"/>
    <property type="match status" value="1"/>
</dbReference>
<dbReference type="AlphaFoldDB" id="A0A395NP86"/>
<comment type="caution">
    <text evidence="4">The sequence shown here is derived from an EMBL/GenBank/DDBJ whole genome shotgun (WGS) entry which is preliminary data.</text>
</comment>
<organism evidence="4 5">
    <name type="scientific">Trichoderma arundinaceum</name>
    <dbReference type="NCBI Taxonomy" id="490622"/>
    <lineage>
        <taxon>Eukaryota</taxon>
        <taxon>Fungi</taxon>
        <taxon>Dikarya</taxon>
        <taxon>Ascomycota</taxon>
        <taxon>Pezizomycotina</taxon>
        <taxon>Sordariomycetes</taxon>
        <taxon>Hypocreomycetidae</taxon>
        <taxon>Hypocreales</taxon>
        <taxon>Hypocreaceae</taxon>
        <taxon>Trichoderma</taxon>
    </lineage>
</organism>
<dbReference type="SUPFAM" id="SSF51735">
    <property type="entry name" value="NAD(P)-binding Rossmann-fold domains"/>
    <property type="match status" value="1"/>
</dbReference>
<dbReference type="InterPro" id="IPR052178">
    <property type="entry name" value="Sec_Metab_Biosynth_SDR"/>
</dbReference>
<evidence type="ECO:0000256" key="3">
    <source>
        <dbReference type="ARBA" id="ARBA00023002"/>
    </source>
</evidence>